<evidence type="ECO:0000313" key="2">
    <source>
        <dbReference type="Proteomes" id="UP000273054"/>
    </source>
</evidence>
<proteinExistence type="predicted"/>
<dbReference type="EMBL" id="LT994651">
    <property type="protein sequence ID" value="SPN78905.1"/>
    <property type="molecule type" value="Genomic_DNA"/>
</dbReference>
<reference evidence="1" key="1">
    <citation type="submission" date="2018-03" db="EMBL/GenBank/DDBJ databases">
        <authorList>
            <consortium name="Urmite Genomes"/>
        </authorList>
    </citation>
    <scope>NUCLEOTIDE SEQUENCE [LARGE SCALE GENOMIC DNA]</scope>
    <source>
        <strain evidence="1">IHUMI-27.7</strain>
    </source>
</reference>
<name>A0A2R8FD35_9VIRU</name>
<dbReference type="Proteomes" id="UP000273054">
    <property type="component" value="Segment"/>
</dbReference>
<organism evidence="1">
    <name type="scientific">Brazilian cedratvirus IHUMI</name>
    <dbReference type="NCBI Taxonomy" id="2126980"/>
    <lineage>
        <taxon>Viruses</taxon>
        <taxon>Pithoviruses</taxon>
        <taxon>Orthocedratvirinae</taxon>
        <taxon>Alphacedratvirus</taxon>
        <taxon>Alphacedratvirus brasiliense</taxon>
    </lineage>
</organism>
<protein>
    <submittedName>
        <fullName evidence="1">Ankyrin repeat-containing protein</fullName>
    </submittedName>
</protein>
<sequence>MKFSDLPVEVVENICSFLGEDAYVAKMVPYLRPYVKNCNKEDYVVSVYERQDFASIYLYNLFPSYKNVERCVQAVVRRENLTILGWLLARSNNKLLLMIGEQAALCGSYLVLTWAMQQGCRVSQKMVLDVVRAGNTKLYKFLHFADHRYVESFKIAALHNNLDIASCFRVEYLLGDACYYLALGGHLESLQTLSIRDSIYLNQIIHGAFSGLHRDIILHYQDQCNISNEEYLLDALSSDKTEEEKIDFLNFLDGLISLDYNQIASMGPAQQHMGIIRWCLSKGRITTSIFGAAYSGTVQDMDYLKSLGCYAPAPFLYFVAVRSGRRENLQWLKDNGCSSVPDDLTVHVLDGKTDRCPLPCLQWCHEQGLRLSPSLLQESIAREKMEVFYWLLDKVDKSDKHLLSRCFLTSIDMCNLQAFTALLTPDYLSQTREKIREKKTTCANYLILEEMEKLLC</sequence>
<evidence type="ECO:0000313" key="1">
    <source>
        <dbReference type="EMBL" id="SPN78905.1"/>
    </source>
</evidence>
<keyword evidence="2" id="KW-1185">Reference proteome</keyword>
<accession>A0A2R8FD35</accession>
<gene>
    <name evidence="1" type="ORF">BRZCDTV_58</name>
</gene>